<sequence>MNGLSYVDISYNDLEGPPPNSSGFWNALPEALQVNKGLCGNIEAQKSCKHNSKKDRKVIFVILFPLLGALVLLLAFFMFAFLIARRKKNQTLEQNDDMLEEISFSILDFDGKTMYEEIIRATEDFDSIYCVGAGGHGSVHRANLSTTARINFFFNSRF</sequence>
<evidence type="ECO:0000256" key="9">
    <source>
        <dbReference type="SAM" id="Phobius"/>
    </source>
</evidence>
<proteinExistence type="predicted"/>
<evidence type="ECO:0000256" key="6">
    <source>
        <dbReference type="ARBA" id="ARBA00022840"/>
    </source>
</evidence>
<keyword evidence="9" id="KW-1133">Transmembrane helix</keyword>
<evidence type="ECO:0000256" key="5">
    <source>
        <dbReference type="ARBA" id="ARBA00022777"/>
    </source>
</evidence>
<keyword evidence="3" id="KW-0808">Transferase</keyword>
<comment type="catalytic activity">
    <reaction evidence="8">
        <text>L-seryl-[protein] + ATP = O-phospho-L-seryl-[protein] + ADP + H(+)</text>
        <dbReference type="Rhea" id="RHEA:17989"/>
        <dbReference type="Rhea" id="RHEA-COMP:9863"/>
        <dbReference type="Rhea" id="RHEA-COMP:11604"/>
        <dbReference type="ChEBI" id="CHEBI:15378"/>
        <dbReference type="ChEBI" id="CHEBI:29999"/>
        <dbReference type="ChEBI" id="CHEBI:30616"/>
        <dbReference type="ChEBI" id="CHEBI:83421"/>
        <dbReference type="ChEBI" id="CHEBI:456216"/>
        <dbReference type="EC" id="2.7.11.1"/>
    </reaction>
</comment>
<dbReference type="AlphaFoldDB" id="A0AAD4W7V6"/>
<dbReference type="Proteomes" id="UP001054821">
    <property type="component" value="Chromosome 3"/>
</dbReference>
<dbReference type="Gene3D" id="3.80.10.10">
    <property type="entry name" value="Ribonuclease Inhibitor"/>
    <property type="match status" value="1"/>
</dbReference>
<organism evidence="10 11">
    <name type="scientific">Prunus dulcis</name>
    <name type="common">Almond</name>
    <name type="synonym">Amygdalus dulcis</name>
    <dbReference type="NCBI Taxonomy" id="3755"/>
    <lineage>
        <taxon>Eukaryota</taxon>
        <taxon>Viridiplantae</taxon>
        <taxon>Streptophyta</taxon>
        <taxon>Embryophyta</taxon>
        <taxon>Tracheophyta</taxon>
        <taxon>Spermatophyta</taxon>
        <taxon>Magnoliopsida</taxon>
        <taxon>eudicotyledons</taxon>
        <taxon>Gunneridae</taxon>
        <taxon>Pentapetalae</taxon>
        <taxon>rosids</taxon>
        <taxon>fabids</taxon>
        <taxon>Rosales</taxon>
        <taxon>Rosaceae</taxon>
        <taxon>Amygdaloideae</taxon>
        <taxon>Amygdaleae</taxon>
        <taxon>Prunus</taxon>
    </lineage>
</organism>
<reference evidence="10 11" key="1">
    <citation type="journal article" date="2022" name="G3 (Bethesda)">
        <title>Whole-genome sequence and methylome profiling of the almond [Prunus dulcis (Mill.) D.A. Webb] cultivar 'Nonpareil'.</title>
        <authorList>
            <person name="D'Amico-Willman K.M."/>
            <person name="Ouma W.Z."/>
            <person name="Meulia T."/>
            <person name="Sideli G.M."/>
            <person name="Gradziel T.M."/>
            <person name="Fresnedo-Ramirez J."/>
        </authorList>
    </citation>
    <scope>NUCLEOTIDE SEQUENCE [LARGE SCALE GENOMIC DNA]</scope>
    <source>
        <strain evidence="10">Clone GOH B32 T37-40</strain>
    </source>
</reference>
<gene>
    <name evidence="10" type="ORF">L3X38_017294</name>
</gene>
<dbReference type="InterPro" id="IPR051420">
    <property type="entry name" value="Ser_Thr_Kinases_DiverseReg"/>
</dbReference>
<keyword evidence="9" id="KW-0812">Transmembrane</keyword>
<dbReference type="PANTHER" id="PTHR48005">
    <property type="entry name" value="LEUCINE RICH REPEAT KINASE 2"/>
    <property type="match status" value="1"/>
</dbReference>
<protein>
    <recommendedName>
        <fullName evidence="1">non-specific serine/threonine protein kinase</fullName>
        <ecNumber evidence="1">2.7.11.1</ecNumber>
    </recommendedName>
</protein>
<feature type="transmembrane region" description="Helical" evidence="9">
    <location>
        <begin position="59"/>
        <end position="84"/>
    </location>
</feature>
<dbReference type="EMBL" id="JAJFAZ020000003">
    <property type="protein sequence ID" value="KAI5338023.1"/>
    <property type="molecule type" value="Genomic_DNA"/>
</dbReference>
<evidence type="ECO:0000256" key="2">
    <source>
        <dbReference type="ARBA" id="ARBA00022527"/>
    </source>
</evidence>
<evidence type="ECO:0000256" key="8">
    <source>
        <dbReference type="ARBA" id="ARBA00048679"/>
    </source>
</evidence>
<evidence type="ECO:0000313" key="10">
    <source>
        <dbReference type="EMBL" id="KAI5338023.1"/>
    </source>
</evidence>
<evidence type="ECO:0000313" key="11">
    <source>
        <dbReference type="Proteomes" id="UP001054821"/>
    </source>
</evidence>
<dbReference type="GO" id="GO:0005524">
    <property type="term" value="F:ATP binding"/>
    <property type="evidence" value="ECO:0007669"/>
    <property type="project" value="UniProtKB-KW"/>
</dbReference>
<evidence type="ECO:0000256" key="1">
    <source>
        <dbReference type="ARBA" id="ARBA00012513"/>
    </source>
</evidence>
<comment type="caution">
    <text evidence="10">The sequence shown here is derived from an EMBL/GenBank/DDBJ whole genome shotgun (WGS) entry which is preliminary data.</text>
</comment>
<dbReference type="GO" id="GO:0004674">
    <property type="term" value="F:protein serine/threonine kinase activity"/>
    <property type="evidence" value="ECO:0007669"/>
    <property type="project" value="UniProtKB-KW"/>
</dbReference>
<keyword evidence="6" id="KW-0067">ATP-binding</keyword>
<keyword evidence="2" id="KW-0723">Serine/threonine-protein kinase</keyword>
<comment type="catalytic activity">
    <reaction evidence="7">
        <text>L-threonyl-[protein] + ATP = O-phospho-L-threonyl-[protein] + ADP + H(+)</text>
        <dbReference type="Rhea" id="RHEA:46608"/>
        <dbReference type="Rhea" id="RHEA-COMP:11060"/>
        <dbReference type="Rhea" id="RHEA-COMP:11605"/>
        <dbReference type="ChEBI" id="CHEBI:15378"/>
        <dbReference type="ChEBI" id="CHEBI:30013"/>
        <dbReference type="ChEBI" id="CHEBI:30616"/>
        <dbReference type="ChEBI" id="CHEBI:61977"/>
        <dbReference type="ChEBI" id="CHEBI:456216"/>
        <dbReference type="EC" id="2.7.11.1"/>
    </reaction>
</comment>
<name>A0AAD4W7V6_PRUDU</name>
<dbReference type="EC" id="2.7.11.1" evidence="1"/>
<keyword evidence="9" id="KW-0472">Membrane</keyword>
<dbReference type="PANTHER" id="PTHR48005:SF95">
    <property type="entry name" value="PROTEIN KINASE DOMAIN-CONTAINING PROTEIN"/>
    <property type="match status" value="1"/>
</dbReference>
<keyword evidence="5" id="KW-0418">Kinase</keyword>
<keyword evidence="11" id="KW-1185">Reference proteome</keyword>
<accession>A0AAD4W7V6</accession>
<evidence type="ECO:0000256" key="3">
    <source>
        <dbReference type="ARBA" id="ARBA00022679"/>
    </source>
</evidence>
<keyword evidence="4" id="KW-0547">Nucleotide-binding</keyword>
<evidence type="ECO:0000256" key="7">
    <source>
        <dbReference type="ARBA" id="ARBA00047899"/>
    </source>
</evidence>
<dbReference type="InterPro" id="IPR032675">
    <property type="entry name" value="LRR_dom_sf"/>
</dbReference>
<evidence type="ECO:0000256" key="4">
    <source>
        <dbReference type="ARBA" id="ARBA00022741"/>
    </source>
</evidence>